<keyword evidence="1" id="KW-1133">Transmembrane helix</keyword>
<accession>A0A1R4ICF4</accession>
<feature type="transmembrane region" description="Helical" evidence="1">
    <location>
        <begin position="20"/>
        <end position="35"/>
    </location>
</feature>
<evidence type="ECO:0008006" key="4">
    <source>
        <dbReference type="Google" id="ProtNLM"/>
    </source>
</evidence>
<protein>
    <recommendedName>
        <fullName evidence="4">Zn-finger containing protein</fullName>
    </recommendedName>
</protein>
<name>A0A1R4ICF4_9LACT</name>
<organism evidence="2 3">
    <name type="scientific">Marinilactibacillus psychrotolerans 42ea</name>
    <dbReference type="NCBI Taxonomy" id="1255609"/>
    <lineage>
        <taxon>Bacteria</taxon>
        <taxon>Bacillati</taxon>
        <taxon>Bacillota</taxon>
        <taxon>Bacilli</taxon>
        <taxon>Lactobacillales</taxon>
        <taxon>Carnobacteriaceae</taxon>
        <taxon>Marinilactibacillus</taxon>
    </lineage>
</organism>
<dbReference type="GeneID" id="96910353"/>
<feature type="transmembrane region" description="Helical" evidence="1">
    <location>
        <begin position="41"/>
        <end position="59"/>
    </location>
</feature>
<keyword evidence="1" id="KW-0812">Transmembrane</keyword>
<dbReference type="Proteomes" id="UP000195611">
    <property type="component" value="Unassembled WGS sequence"/>
</dbReference>
<reference evidence="2 3" key="1">
    <citation type="submission" date="2017-02" db="EMBL/GenBank/DDBJ databases">
        <authorList>
            <person name="Peterson S.W."/>
        </authorList>
    </citation>
    <scope>NUCLEOTIDE SEQUENCE [LARGE SCALE GENOMIC DNA]</scope>
    <source>
        <strain evidence="2 3">42ea</strain>
    </source>
</reference>
<dbReference type="RefSeq" id="WP_087056876.1">
    <property type="nucleotide sequence ID" value="NZ_FUKW01000005.1"/>
</dbReference>
<dbReference type="AlphaFoldDB" id="A0A1R4ICF4"/>
<sequence length="133" mass="15622">MQFIQKLMFYMNGRYGMDELSKVLMVVGLIANILSGFFGGWLLQGIGIALIAYAILRVLSKEKTNRYREFTRYIKVKQKVMTKIQRLKNKQVQRKVYKYYKCNNCKQKVRVPRGKGKVKITCPSCHNQFVKKT</sequence>
<keyword evidence="1" id="KW-0472">Membrane</keyword>
<evidence type="ECO:0000313" key="2">
    <source>
        <dbReference type="EMBL" id="SJN16963.1"/>
    </source>
</evidence>
<evidence type="ECO:0000256" key="1">
    <source>
        <dbReference type="SAM" id="Phobius"/>
    </source>
</evidence>
<gene>
    <name evidence="2" type="ORF">FM115_00270</name>
</gene>
<evidence type="ECO:0000313" key="3">
    <source>
        <dbReference type="Proteomes" id="UP000195611"/>
    </source>
</evidence>
<proteinExistence type="predicted"/>
<dbReference type="EMBL" id="FUKW01000005">
    <property type="protein sequence ID" value="SJN16963.1"/>
    <property type="molecule type" value="Genomic_DNA"/>
</dbReference>